<dbReference type="Proteomes" id="UP001164250">
    <property type="component" value="Chromosome 10"/>
</dbReference>
<name>A0ACC1AJL1_9ROSI</name>
<dbReference type="EMBL" id="CM047906">
    <property type="protein sequence ID" value="KAJ0086884.1"/>
    <property type="molecule type" value="Genomic_DNA"/>
</dbReference>
<reference evidence="2" key="1">
    <citation type="journal article" date="2023" name="G3 (Bethesda)">
        <title>Genome assembly and association tests identify interacting loci associated with vigor, precocity, and sex in interspecific pistachio rootstocks.</title>
        <authorList>
            <person name="Palmer W."/>
            <person name="Jacygrad E."/>
            <person name="Sagayaradj S."/>
            <person name="Cavanaugh K."/>
            <person name="Han R."/>
            <person name="Bertier L."/>
            <person name="Beede B."/>
            <person name="Kafkas S."/>
            <person name="Golino D."/>
            <person name="Preece J."/>
            <person name="Michelmore R."/>
        </authorList>
    </citation>
    <scope>NUCLEOTIDE SEQUENCE [LARGE SCALE GENOMIC DNA]</scope>
</reference>
<protein>
    <submittedName>
        <fullName evidence="1">Uncharacterized protein</fullName>
    </submittedName>
</protein>
<evidence type="ECO:0000313" key="1">
    <source>
        <dbReference type="EMBL" id="KAJ0086884.1"/>
    </source>
</evidence>
<keyword evidence="2" id="KW-1185">Reference proteome</keyword>
<organism evidence="1 2">
    <name type="scientific">Pistacia atlantica</name>
    <dbReference type="NCBI Taxonomy" id="434234"/>
    <lineage>
        <taxon>Eukaryota</taxon>
        <taxon>Viridiplantae</taxon>
        <taxon>Streptophyta</taxon>
        <taxon>Embryophyta</taxon>
        <taxon>Tracheophyta</taxon>
        <taxon>Spermatophyta</taxon>
        <taxon>Magnoliopsida</taxon>
        <taxon>eudicotyledons</taxon>
        <taxon>Gunneridae</taxon>
        <taxon>Pentapetalae</taxon>
        <taxon>rosids</taxon>
        <taxon>malvids</taxon>
        <taxon>Sapindales</taxon>
        <taxon>Anacardiaceae</taxon>
        <taxon>Pistacia</taxon>
    </lineage>
</organism>
<sequence length="251" mass="27965">MNLPSSLQSKRHPTIQFSYAMASIEGGSASLHVRGSKKEQVAQIKKNYKDEKEKKKSARYSHIPRFSCLKTKTDEMGNFDLEMEVKTDQGDRPSPTHLVVMVNGIIGSAQNWKYAARHFLMKYPEDLIVHCSKRNSSMLTFDGVDVMGDRLAQEVISVIKRRPSVQKISFISHSLGGLISRYAIARLYGRDVTSELPQGNGEYRNNGSGDAFQNGKIAGLEPINFITSATPHLGSRGHKQVIHLCLLCSDI</sequence>
<gene>
    <name evidence="1" type="ORF">Patl1_08757</name>
</gene>
<comment type="caution">
    <text evidence="1">The sequence shown here is derived from an EMBL/GenBank/DDBJ whole genome shotgun (WGS) entry which is preliminary data.</text>
</comment>
<proteinExistence type="predicted"/>
<evidence type="ECO:0000313" key="2">
    <source>
        <dbReference type="Proteomes" id="UP001164250"/>
    </source>
</evidence>
<accession>A0ACC1AJL1</accession>